<feature type="compositionally biased region" description="Polar residues" evidence="1">
    <location>
        <begin position="346"/>
        <end position="379"/>
    </location>
</feature>
<dbReference type="EMBL" id="CP036272">
    <property type="protein sequence ID" value="QDT58083.1"/>
    <property type="molecule type" value="Genomic_DNA"/>
</dbReference>
<proteinExistence type="predicted"/>
<keyword evidence="3" id="KW-1185">Reference proteome</keyword>
<evidence type="ECO:0000313" key="2">
    <source>
        <dbReference type="EMBL" id="QDT58083.1"/>
    </source>
</evidence>
<organism evidence="2 3">
    <name type="scientific">Stieleria bergensis</name>
    <dbReference type="NCBI Taxonomy" id="2528025"/>
    <lineage>
        <taxon>Bacteria</taxon>
        <taxon>Pseudomonadati</taxon>
        <taxon>Planctomycetota</taxon>
        <taxon>Planctomycetia</taxon>
        <taxon>Pirellulales</taxon>
        <taxon>Pirellulaceae</taxon>
        <taxon>Stieleria</taxon>
    </lineage>
</organism>
<dbReference type="Proteomes" id="UP000315003">
    <property type="component" value="Chromosome"/>
</dbReference>
<feature type="compositionally biased region" description="Polar residues" evidence="1">
    <location>
        <begin position="132"/>
        <end position="161"/>
    </location>
</feature>
<feature type="region of interest" description="Disordered" evidence="1">
    <location>
        <begin position="82"/>
        <end position="101"/>
    </location>
</feature>
<feature type="compositionally biased region" description="Polar residues" evidence="1">
    <location>
        <begin position="114"/>
        <end position="123"/>
    </location>
</feature>
<feature type="region of interest" description="Disordered" evidence="1">
    <location>
        <begin position="256"/>
        <end position="276"/>
    </location>
</feature>
<feature type="compositionally biased region" description="Polar residues" evidence="1">
    <location>
        <begin position="198"/>
        <end position="212"/>
    </location>
</feature>
<feature type="region of interest" description="Disordered" evidence="1">
    <location>
        <begin position="346"/>
        <end position="417"/>
    </location>
</feature>
<sequence length="693" mass="74270">MLWPKPLNIGNKSYRTLMVAVCCLSMLPVGCRSGRGLQSVVTVQESGPMEAEVDAPRQRLAGAVLPAKTRKSEGMGSRIAGRFATFRKGPSPTNPAVLRDDPTAEQGMLAGEKQASNPPNRSTDPLPDSVAKETSANQQPPSTAVASTETRSAPAQMSLSDTEAAHQAVASQPTTSNQPTTTTPIKTNQFAAKPASESVAQETPSETSKNQTDVAIDDLDVDVDEINSLIADSDQAFAEAKRDPATANPIIAAANIDPSKLAQPSDTAGPKTTLDQPDAALVTTSLSDLEAAGGTSARRTEHPHSLLKALRKQLADLPKLPEADLAYAGPAPRRIHLVARQTSPSSLEQLANQISQQLAGNESKPAATSGNSDRSSETTGLGMPILPTPSVARSTIPEPENQTGSDSPVAVSTERSPVQTASLEVAADPNSVIPAVAKVALPHTDSQDSAAKAGSPTSATFQANSEHLELIQSLLARAAQPTADETPQQRQQRWLLTQSLQVFAGKSNDQLTGFDELDPQHQLAFEHQLNALKLLMASNPSPEQLALVQEEFQLAAKHLAQSSGKLKLSNLEFCQQIESYGRFIPFEGNRFAPGQQVLLYCEVDHFVAAEQDGMFETRIQGQFQIIDADNNVLVDQALPLDTQLSRNRLRDYYVGYHMTLPRQLPTGSYRLQVTLEDTVSKNKGTRVIPFEIF</sequence>
<feature type="compositionally biased region" description="Low complexity" evidence="1">
    <location>
        <begin position="171"/>
        <end position="189"/>
    </location>
</feature>
<feature type="region of interest" description="Disordered" evidence="1">
    <location>
        <begin position="110"/>
        <end position="212"/>
    </location>
</feature>
<dbReference type="AlphaFoldDB" id="A0A517SPN5"/>
<reference evidence="2 3" key="1">
    <citation type="submission" date="2019-02" db="EMBL/GenBank/DDBJ databases">
        <title>Deep-cultivation of Planctomycetes and their phenomic and genomic characterization uncovers novel biology.</title>
        <authorList>
            <person name="Wiegand S."/>
            <person name="Jogler M."/>
            <person name="Boedeker C."/>
            <person name="Pinto D."/>
            <person name="Vollmers J."/>
            <person name="Rivas-Marin E."/>
            <person name="Kohn T."/>
            <person name="Peeters S.H."/>
            <person name="Heuer A."/>
            <person name="Rast P."/>
            <person name="Oberbeckmann S."/>
            <person name="Bunk B."/>
            <person name="Jeske O."/>
            <person name="Meyerdierks A."/>
            <person name="Storesund J.E."/>
            <person name="Kallscheuer N."/>
            <person name="Luecker S."/>
            <person name="Lage O.M."/>
            <person name="Pohl T."/>
            <person name="Merkel B.J."/>
            <person name="Hornburger P."/>
            <person name="Mueller R.-W."/>
            <person name="Bruemmer F."/>
            <person name="Labrenz M."/>
            <person name="Spormann A.M."/>
            <person name="Op den Camp H."/>
            <person name="Overmann J."/>
            <person name="Amann R."/>
            <person name="Jetten M.S.M."/>
            <person name="Mascher T."/>
            <person name="Medema M.H."/>
            <person name="Devos D.P."/>
            <person name="Kaster A.-K."/>
            <person name="Ovreas L."/>
            <person name="Rohde M."/>
            <person name="Galperin M.Y."/>
            <person name="Jogler C."/>
        </authorList>
    </citation>
    <scope>NUCLEOTIDE SEQUENCE [LARGE SCALE GENOMIC DNA]</scope>
    <source>
        <strain evidence="2 3">SV_7m_r</strain>
    </source>
</reference>
<name>A0A517SPN5_9BACT</name>
<evidence type="ECO:0000313" key="3">
    <source>
        <dbReference type="Proteomes" id="UP000315003"/>
    </source>
</evidence>
<accession>A0A517SPN5</accession>
<protein>
    <submittedName>
        <fullName evidence="2">Uncharacterized protein</fullName>
    </submittedName>
</protein>
<gene>
    <name evidence="2" type="ORF">SV7mr_05720</name>
</gene>
<evidence type="ECO:0000256" key="1">
    <source>
        <dbReference type="SAM" id="MobiDB-lite"/>
    </source>
</evidence>